<sequence>MILVPGDGGYGSMSVSNQYGESDSAVTLEDAVLTQDPTYSDLGYANVKYVDYDQQKVTENKTVKTTKTTYRVTASTPAYTKIYVAPVKNGITLSEYNKLVSKARYGLK</sequence>
<dbReference type="EMBL" id="QWVS01000032">
    <property type="protein sequence ID" value="RID83633.1"/>
    <property type="molecule type" value="Genomic_DNA"/>
</dbReference>
<gene>
    <name evidence="1" type="ORF">D1953_15110</name>
</gene>
<name>A0A398B7E5_9BACI</name>
<comment type="caution">
    <text evidence="1">The sequence shown here is derived from an EMBL/GenBank/DDBJ whole genome shotgun (WGS) entry which is preliminary data.</text>
</comment>
<dbReference type="RefSeq" id="WP_119118015.1">
    <property type="nucleotide sequence ID" value="NZ_QWVS01000032.1"/>
</dbReference>
<evidence type="ECO:0000313" key="2">
    <source>
        <dbReference type="Proteomes" id="UP000266016"/>
    </source>
</evidence>
<accession>A0A398B7E5</accession>
<reference evidence="1 2" key="1">
    <citation type="submission" date="2018-08" db="EMBL/GenBank/DDBJ databases">
        <title>Bacillus jemisoniae sp. nov., Bacillus chryseoplanitiae sp. nov., Bacillus resnikiae sp. nov., and Bacillus frankliniae sp. nov., isolated from Viking spacecraft and associated surfaces.</title>
        <authorList>
            <person name="Seuylemezian A."/>
            <person name="Vaishampayan P."/>
        </authorList>
    </citation>
    <scope>NUCLEOTIDE SEQUENCE [LARGE SCALE GENOMIC DNA]</scope>
    <source>
        <strain evidence="1 2">MA001</strain>
    </source>
</reference>
<dbReference type="Proteomes" id="UP000266016">
    <property type="component" value="Unassembled WGS sequence"/>
</dbReference>
<keyword evidence="2" id="KW-1185">Reference proteome</keyword>
<evidence type="ECO:0000313" key="1">
    <source>
        <dbReference type="EMBL" id="RID83633.1"/>
    </source>
</evidence>
<dbReference type="AlphaFoldDB" id="A0A398B7E5"/>
<proteinExistence type="predicted"/>
<organism evidence="1 2">
    <name type="scientific">Peribacillus asahii</name>
    <dbReference type="NCBI Taxonomy" id="228899"/>
    <lineage>
        <taxon>Bacteria</taxon>
        <taxon>Bacillati</taxon>
        <taxon>Bacillota</taxon>
        <taxon>Bacilli</taxon>
        <taxon>Bacillales</taxon>
        <taxon>Bacillaceae</taxon>
        <taxon>Peribacillus</taxon>
    </lineage>
</organism>
<protein>
    <submittedName>
        <fullName evidence="1">Uncharacterized protein</fullName>
    </submittedName>
</protein>